<keyword evidence="5 7" id="KW-0288">FMN</keyword>
<evidence type="ECO:0000256" key="4">
    <source>
        <dbReference type="ARBA" id="ARBA00022630"/>
    </source>
</evidence>
<dbReference type="STRING" id="187101.VC03_00240"/>
<accession>A0A0E3ZA11</accession>
<dbReference type="InterPro" id="IPR029039">
    <property type="entry name" value="Flavoprotein-like_sf"/>
</dbReference>
<dbReference type="NCBIfam" id="TIGR01752">
    <property type="entry name" value="flav_long"/>
    <property type="match status" value="1"/>
</dbReference>
<keyword evidence="3 7" id="KW-0813">Transport</keyword>
<gene>
    <name evidence="9" type="ORF">VC03_00240</name>
</gene>
<dbReference type="InterPro" id="IPR008254">
    <property type="entry name" value="Flavodoxin/NO_synth"/>
</dbReference>
<evidence type="ECO:0000256" key="2">
    <source>
        <dbReference type="ARBA" id="ARBA00005267"/>
    </source>
</evidence>
<organism evidence="9 10">
    <name type="scientific">Sneathia vaginalis</name>
    <dbReference type="NCBI Taxonomy" id="187101"/>
    <lineage>
        <taxon>Bacteria</taxon>
        <taxon>Fusobacteriati</taxon>
        <taxon>Fusobacteriota</taxon>
        <taxon>Fusobacteriia</taxon>
        <taxon>Fusobacteriales</taxon>
        <taxon>Leptotrichiaceae</taxon>
        <taxon>Sneathia</taxon>
    </lineage>
</organism>
<keyword evidence="10" id="KW-1185">Reference proteome</keyword>
<comment type="function">
    <text evidence="7">Low-potential electron donor to a number of redox enzymes.</text>
</comment>
<dbReference type="SUPFAM" id="SSF52218">
    <property type="entry name" value="Flavoproteins"/>
    <property type="match status" value="1"/>
</dbReference>
<dbReference type="InterPro" id="IPR050619">
    <property type="entry name" value="Flavodoxin"/>
</dbReference>
<dbReference type="OrthoDB" id="9790745at2"/>
<dbReference type="PATRIC" id="fig|1069640.6.peg.39"/>
<evidence type="ECO:0000313" key="9">
    <source>
        <dbReference type="EMBL" id="AKC95026.1"/>
    </source>
</evidence>
<dbReference type="PANTHER" id="PTHR42809:SF1">
    <property type="entry name" value="FLAVODOXIN 1"/>
    <property type="match status" value="1"/>
</dbReference>
<dbReference type="PROSITE" id="PS50902">
    <property type="entry name" value="FLAVODOXIN_LIKE"/>
    <property type="match status" value="1"/>
</dbReference>
<dbReference type="Proteomes" id="UP000033103">
    <property type="component" value="Chromosome"/>
</dbReference>
<evidence type="ECO:0000256" key="5">
    <source>
        <dbReference type="ARBA" id="ARBA00022643"/>
    </source>
</evidence>
<protein>
    <recommendedName>
        <fullName evidence="7">Flavodoxin</fullName>
    </recommendedName>
</protein>
<comment type="similarity">
    <text evidence="2 7">Belongs to the flavodoxin family.</text>
</comment>
<dbReference type="Gene3D" id="3.40.50.360">
    <property type="match status" value="1"/>
</dbReference>
<dbReference type="AlphaFoldDB" id="A0A0E3ZA11"/>
<reference evidence="9 10" key="1">
    <citation type="journal article" date="2012" name="BMC Genomics">
        <title>Genomic sequence analysis and characterization of Sneathia amnii sp. nov.</title>
        <authorList>
            <consortium name="Vaginal Microbiome Consortium (additional members)"/>
            <person name="Harwich M.D.Jr."/>
            <person name="Serrano M.G."/>
            <person name="Fettweis J.M."/>
            <person name="Alves J.M."/>
            <person name="Reimers M.A."/>
            <person name="Buck G.A."/>
            <person name="Jefferson K.K."/>
        </authorList>
    </citation>
    <scope>NUCLEOTIDE SEQUENCE [LARGE SCALE GENOMIC DNA]</scope>
    <source>
        <strain evidence="9 10">SN35</strain>
    </source>
</reference>
<keyword evidence="6 7" id="KW-0249">Electron transport</keyword>
<dbReference type="Pfam" id="PF00258">
    <property type="entry name" value="Flavodoxin_1"/>
    <property type="match status" value="1"/>
</dbReference>
<evidence type="ECO:0000313" key="10">
    <source>
        <dbReference type="Proteomes" id="UP000033103"/>
    </source>
</evidence>
<dbReference type="GO" id="GO:0010181">
    <property type="term" value="F:FMN binding"/>
    <property type="evidence" value="ECO:0007669"/>
    <property type="project" value="UniProtKB-UniRule"/>
</dbReference>
<evidence type="ECO:0000256" key="6">
    <source>
        <dbReference type="ARBA" id="ARBA00022982"/>
    </source>
</evidence>
<dbReference type="PIRSF" id="PIRSF038996">
    <property type="entry name" value="FldA"/>
    <property type="match status" value="1"/>
</dbReference>
<keyword evidence="4 7" id="KW-0285">Flavoprotein</keyword>
<feature type="domain" description="Flavodoxin-like" evidence="8">
    <location>
        <begin position="3"/>
        <end position="158"/>
    </location>
</feature>
<evidence type="ECO:0000256" key="7">
    <source>
        <dbReference type="PIRNR" id="PIRNR038996"/>
    </source>
</evidence>
<evidence type="ECO:0000256" key="1">
    <source>
        <dbReference type="ARBA" id="ARBA00001917"/>
    </source>
</evidence>
<name>A0A0E3ZA11_9FUSO</name>
<dbReference type="PANTHER" id="PTHR42809">
    <property type="entry name" value="FLAVODOXIN 2"/>
    <property type="match status" value="1"/>
</dbReference>
<dbReference type="KEGG" id="sns:VC03_00240"/>
<dbReference type="HOGENOM" id="CLU_051402_1_0_0"/>
<evidence type="ECO:0000256" key="3">
    <source>
        <dbReference type="ARBA" id="ARBA00022448"/>
    </source>
</evidence>
<dbReference type="GO" id="GO:0009055">
    <property type="term" value="F:electron transfer activity"/>
    <property type="evidence" value="ECO:0007669"/>
    <property type="project" value="UniProtKB-UniRule"/>
</dbReference>
<dbReference type="RefSeq" id="WP_046328132.1">
    <property type="nucleotide sequence ID" value="NZ_CAUPIC010000009.1"/>
</dbReference>
<comment type="cofactor">
    <cofactor evidence="1 7">
        <name>FMN</name>
        <dbReference type="ChEBI" id="CHEBI:58210"/>
    </cofactor>
</comment>
<dbReference type="InterPro" id="IPR001226">
    <property type="entry name" value="Flavodoxin_CS"/>
</dbReference>
<proteinExistence type="inferred from homology"/>
<evidence type="ECO:0000259" key="8">
    <source>
        <dbReference type="PROSITE" id="PS50902"/>
    </source>
</evidence>
<dbReference type="PROSITE" id="PS00201">
    <property type="entry name" value="FLAVODOXIN"/>
    <property type="match status" value="1"/>
</dbReference>
<dbReference type="EMBL" id="CP011280">
    <property type="protein sequence ID" value="AKC95026.1"/>
    <property type="molecule type" value="Genomic_DNA"/>
</dbReference>
<sequence>MSVGIFYGTTTGVTEEVAQILCDKIDGAQMFDVANGIDNMNDFDFLIFCSSTWGLGDLQDDWMAVIDDLPKFNGKPVALLGTGDCVAFADTFIDAMRLLYDKCKKNGANIVGMVPTDGYDFVASLAIIDNKFIALPIDHMNEAEKTEERIDNWLEILNKYIH</sequence>
<dbReference type="InterPro" id="IPR010086">
    <property type="entry name" value="Flavodoxin_lc"/>
</dbReference>